<feature type="transmembrane region" description="Helical" evidence="1">
    <location>
        <begin position="566"/>
        <end position="585"/>
    </location>
</feature>
<keyword evidence="1" id="KW-1133">Transmembrane helix</keyword>
<accession>A0A6P5T5N5</accession>
<dbReference type="PANTHER" id="PTHR24177:SF329">
    <property type="entry name" value="ANKYRIN REPEAT PROTEIN"/>
    <property type="match status" value="1"/>
</dbReference>
<gene>
    <name evidence="4" type="primary">LOC110763939</name>
</gene>
<feature type="domain" description="PGG" evidence="2">
    <location>
        <begin position="560"/>
        <end position="672"/>
    </location>
</feature>
<keyword evidence="1" id="KW-0812">Transmembrane</keyword>
<dbReference type="GO" id="GO:0016020">
    <property type="term" value="C:membrane"/>
    <property type="evidence" value="ECO:0007669"/>
    <property type="project" value="TreeGrafter"/>
</dbReference>
<dbReference type="Pfam" id="PF13962">
    <property type="entry name" value="PGG"/>
    <property type="match status" value="1"/>
</dbReference>
<dbReference type="Proteomes" id="UP000515124">
    <property type="component" value="Unplaced"/>
</dbReference>
<organism evidence="3 4">
    <name type="scientific">Prunus avium</name>
    <name type="common">Cherry</name>
    <name type="synonym">Cerasus avium</name>
    <dbReference type="NCBI Taxonomy" id="42229"/>
    <lineage>
        <taxon>Eukaryota</taxon>
        <taxon>Viridiplantae</taxon>
        <taxon>Streptophyta</taxon>
        <taxon>Embryophyta</taxon>
        <taxon>Tracheophyta</taxon>
        <taxon>Spermatophyta</taxon>
        <taxon>Magnoliopsida</taxon>
        <taxon>eudicotyledons</taxon>
        <taxon>Gunneridae</taxon>
        <taxon>Pentapetalae</taxon>
        <taxon>rosids</taxon>
        <taxon>fabids</taxon>
        <taxon>Rosales</taxon>
        <taxon>Rosaceae</taxon>
        <taxon>Amygdaloideae</taxon>
        <taxon>Amygdaleae</taxon>
        <taxon>Prunus</taxon>
    </lineage>
</organism>
<dbReference type="AlphaFoldDB" id="A0A6P5T5N5"/>
<keyword evidence="3" id="KW-1185">Reference proteome</keyword>
<evidence type="ECO:0000256" key="1">
    <source>
        <dbReference type="SAM" id="Phobius"/>
    </source>
</evidence>
<dbReference type="Pfam" id="PF14223">
    <property type="entry name" value="Retrotran_gag_2"/>
    <property type="match status" value="1"/>
</dbReference>
<sequence>MVVPEGAIVVEVLNKGNYEHWSALVKNYLLAQDLWDVVEATAEPPIAEAEADQFVKAWRKKTAVALHAIQISCGPYAFSVIKEITSAKIAWDTLAEKFKPQPFVPSNSPVQSATSSNNPGYYNDFHQYQPLFDAVWSGDRNKAKEFLILHPNAVRARHPYSNKTALHMAIELEHEHIVEEIVQLMTEEELEIKFLGCTALALAANQGNIKMVECMVRKSKKILTIPIENNNLTPILLACFNEHWDVVRYLYSVTPIEDLMPEKGPYGAGLLCQYICAKNFDMAQELIRRCPQLVLTQDTYGVTPIHALAFLPSAFPSGTHLKFWQQCIYKCIHIDPSRAISDVRLSVQNEGNEEGNRREITWSVLGLLQGLISNLHELLGINRICEMKLMHIQSLEILDRMCEVIRPSYGKELEDVYEAIFRAIERGIFEFVDHLLKECPHLWRAENRMRKNIFHFAIECRQEKVYSLIYRLDKRKRSWIGNVSDSSNNGMLHVAGMLSPLAKLDTISGAALQMQRELQWFKEVETMVFPRLREALNAEYLTPRVLFTKNHKDLVKEGERWMKETATSCTVVGALIITIMFASVFTVPGGNNGETGLPIFLSRKLFMVFIVSDAISLFSSTTSVLMFLGILTSRYAEDDFLKSLPTKMIIGLSTLFISIAAMMVAFSSALFIMIHEQLWIVIPIIFLASVPITLFIWMQFPLLVEIFISTYGSGIFDRKVKQWT</sequence>
<dbReference type="Pfam" id="PF12796">
    <property type="entry name" value="Ank_2"/>
    <property type="match status" value="1"/>
</dbReference>
<reference evidence="4" key="1">
    <citation type="submission" date="2025-08" db="UniProtKB">
        <authorList>
            <consortium name="RefSeq"/>
        </authorList>
    </citation>
    <scope>IDENTIFICATION</scope>
</reference>
<dbReference type="GeneID" id="110763939"/>
<evidence type="ECO:0000313" key="3">
    <source>
        <dbReference type="Proteomes" id="UP000515124"/>
    </source>
</evidence>
<dbReference type="SMART" id="SM00248">
    <property type="entry name" value="ANK"/>
    <property type="match status" value="5"/>
</dbReference>
<dbReference type="PANTHER" id="PTHR24177">
    <property type="entry name" value="CASKIN"/>
    <property type="match status" value="1"/>
</dbReference>
<dbReference type="Gene3D" id="1.25.40.20">
    <property type="entry name" value="Ankyrin repeat-containing domain"/>
    <property type="match status" value="1"/>
</dbReference>
<keyword evidence="1" id="KW-0472">Membrane</keyword>
<feature type="transmembrane region" description="Helical" evidence="1">
    <location>
        <begin position="649"/>
        <end position="672"/>
    </location>
</feature>
<feature type="transmembrane region" description="Helical" evidence="1">
    <location>
        <begin position="678"/>
        <end position="698"/>
    </location>
</feature>
<dbReference type="InterPro" id="IPR002110">
    <property type="entry name" value="Ankyrin_rpt"/>
</dbReference>
<evidence type="ECO:0000259" key="2">
    <source>
        <dbReference type="Pfam" id="PF13962"/>
    </source>
</evidence>
<feature type="transmembrane region" description="Helical" evidence="1">
    <location>
        <begin position="605"/>
        <end position="628"/>
    </location>
</feature>
<dbReference type="RefSeq" id="XP_021822528.1">
    <property type="nucleotide sequence ID" value="XM_021966836.1"/>
</dbReference>
<evidence type="ECO:0000313" key="4">
    <source>
        <dbReference type="RefSeq" id="XP_021822528.1"/>
    </source>
</evidence>
<name>A0A6P5T5N5_PRUAV</name>
<dbReference type="InterPro" id="IPR026961">
    <property type="entry name" value="PGG_dom"/>
</dbReference>
<dbReference type="InterPro" id="IPR036770">
    <property type="entry name" value="Ankyrin_rpt-contain_sf"/>
</dbReference>
<dbReference type="SUPFAM" id="SSF48403">
    <property type="entry name" value="Ankyrin repeat"/>
    <property type="match status" value="1"/>
</dbReference>
<proteinExistence type="predicted"/>
<protein>
    <submittedName>
        <fullName evidence="4">Uncharacterized protein LOC110763939 isoform X2</fullName>
    </submittedName>
</protein>